<reference evidence="2" key="1">
    <citation type="submission" date="2019-08" db="EMBL/GenBank/DDBJ databases">
        <title>The improved chromosome-level genome for the pearl oyster Pinctada fucata martensii using PacBio sequencing and Hi-C.</title>
        <authorList>
            <person name="Zheng Z."/>
        </authorList>
    </citation>
    <scope>NUCLEOTIDE SEQUENCE</scope>
    <source>
        <strain evidence="2">ZZ-2019</strain>
        <tissue evidence="2">Adductor muscle</tissue>
    </source>
</reference>
<dbReference type="InterPro" id="IPR011009">
    <property type="entry name" value="Kinase-like_dom_sf"/>
</dbReference>
<accession>A0AA88XIJ7</accession>
<dbReference type="SUPFAM" id="SSF56112">
    <property type="entry name" value="Protein kinase-like (PK-like)"/>
    <property type="match status" value="1"/>
</dbReference>
<organism evidence="2 3">
    <name type="scientific">Pinctada imbricata</name>
    <name type="common">Atlantic pearl-oyster</name>
    <name type="synonym">Pinctada martensii</name>
    <dbReference type="NCBI Taxonomy" id="66713"/>
    <lineage>
        <taxon>Eukaryota</taxon>
        <taxon>Metazoa</taxon>
        <taxon>Spiralia</taxon>
        <taxon>Lophotrochozoa</taxon>
        <taxon>Mollusca</taxon>
        <taxon>Bivalvia</taxon>
        <taxon>Autobranchia</taxon>
        <taxon>Pteriomorphia</taxon>
        <taxon>Pterioida</taxon>
        <taxon>Pterioidea</taxon>
        <taxon>Pteriidae</taxon>
        <taxon>Pinctada</taxon>
    </lineage>
</organism>
<name>A0AA88XIJ7_PINIB</name>
<dbReference type="EMBL" id="VSWD01000012">
    <property type="protein sequence ID" value="KAK3086001.1"/>
    <property type="molecule type" value="Genomic_DNA"/>
</dbReference>
<evidence type="ECO:0000313" key="3">
    <source>
        <dbReference type="Proteomes" id="UP001186944"/>
    </source>
</evidence>
<dbReference type="AlphaFoldDB" id="A0AA88XIJ7"/>
<comment type="caution">
    <text evidence="2">The sequence shown here is derived from an EMBL/GenBank/DDBJ whole genome shotgun (WGS) entry which is preliminary data.</text>
</comment>
<dbReference type="PANTHER" id="PTHR21093:SF2">
    <property type="entry name" value="DIVERGENT PROTEIN KINASE DOMAIN 1C"/>
    <property type="match status" value="1"/>
</dbReference>
<dbReference type="Pfam" id="PF12260">
    <property type="entry name" value="PIP49_C"/>
    <property type="match status" value="1"/>
</dbReference>
<protein>
    <recommendedName>
        <fullName evidence="1">FAM69 protein-kinase domain-containing protein</fullName>
    </recommendedName>
</protein>
<evidence type="ECO:0000259" key="1">
    <source>
        <dbReference type="Pfam" id="PF12260"/>
    </source>
</evidence>
<evidence type="ECO:0000313" key="2">
    <source>
        <dbReference type="EMBL" id="KAK3086001.1"/>
    </source>
</evidence>
<feature type="domain" description="FAM69 protein-kinase" evidence="1">
    <location>
        <begin position="53"/>
        <end position="245"/>
    </location>
</feature>
<dbReference type="Proteomes" id="UP001186944">
    <property type="component" value="Unassembled WGS sequence"/>
</dbReference>
<dbReference type="InterPro" id="IPR022049">
    <property type="entry name" value="FAM69_kinase_dom"/>
</dbReference>
<proteinExistence type="predicted"/>
<gene>
    <name evidence="2" type="ORF">FSP39_011994</name>
</gene>
<keyword evidence="3" id="KW-1185">Reference proteome</keyword>
<dbReference type="PANTHER" id="PTHR21093">
    <property type="entry name" value="DIVERGENT PROTEIN KINASE DOMAIN 1C-RELATED"/>
    <property type="match status" value="1"/>
</dbReference>
<sequence length="277" mass="32284">MTRTIFRDRIQSHLKKTDLPSDLFSYLWSMDYYEFVNSKNNDVTAEVAALQSIWSLANQDEYLLIKLYQDLPYIPKLYGSCGGYYLLEFAPPGNILNQDFIRYSPSPWKERAKIALQLIELSQSVDKDFYEPLHICDVKGENFGVDTQNVIKLIDLDTIFFNKEMLGHLSSGICSKHEDCDFFDCRGWCNITRNRCTRMRTNNNLQSICEDILVDRAHNFYSGLLYYPPSAIKTKLSALLERCAYPKNSKGSTVRQKSETDVYWQLYNLLKYQIQIS</sequence>